<keyword evidence="6" id="KW-0460">Magnesium</keyword>
<evidence type="ECO:0000256" key="4">
    <source>
        <dbReference type="ARBA" id="ARBA00022741"/>
    </source>
</evidence>
<dbReference type="Pfam" id="PF02772">
    <property type="entry name" value="S-AdoMet_synt_M"/>
    <property type="match status" value="1"/>
</dbReference>
<evidence type="ECO:0000313" key="11">
    <source>
        <dbReference type="EMBL" id="RAO95107.1"/>
    </source>
</evidence>
<keyword evidence="12" id="KW-1185">Reference proteome</keyword>
<accession>A0A328PS17</accession>
<organism evidence="11 12">
    <name type="scientific">Mycoplasma wenyonii</name>
    <dbReference type="NCBI Taxonomy" id="65123"/>
    <lineage>
        <taxon>Bacteria</taxon>
        <taxon>Bacillati</taxon>
        <taxon>Mycoplasmatota</taxon>
        <taxon>Mollicutes</taxon>
        <taxon>Mycoplasmataceae</taxon>
        <taxon>Mycoplasma</taxon>
    </lineage>
</organism>
<feature type="domain" description="S-adenosylmethionine synthetase C-terminal" evidence="10">
    <location>
        <begin position="231"/>
        <end position="369"/>
    </location>
</feature>
<dbReference type="GO" id="GO:0046872">
    <property type="term" value="F:metal ion binding"/>
    <property type="evidence" value="ECO:0007669"/>
    <property type="project" value="UniProtKB-KW"/>
</dbReference>
<dbReference type="PANTHER" id="PTHR11964">
    <property type="entry name" value="S-ADENOSYLMETHIONINE SYNTHETASE"/>
    <property type="match status" value="1"/>
</dbReference>
<evidence type="ECO:0000256" key="1">
    <source>
        <dbReference type="ARBA" id="ARBA00022563"/>
    </source>
</evidence>
<dbReference type="PIRSF" id="PIRSF000497">
    <property type="entry name" value="MAT"/>
    <property type="match status" value="1"/>
</dbReference>
<dbReference type="GO" id="GO:0006730">
    <property type="term" value="P:one-carbon metabolic process"/>
    <property type="evidence" value="ECO:0007669"/>
    <property type="project" value="UniProtKB-KW"/>
</dbReference>
<dbReference type="EMBL" id="QKVO01000003">
    <property type="protein sequence ID" value="RAO95107.1"/>
    <property type="molecule type" value="Genomic_DNA"/>
</dbReference>
<evidence type="ECO:0000259" key="10">
    <source>
        <dbReference type="Pfam" id="PF02773"/>
    </source>
</evidence>
<dbReference type="SUPFAM" id="SSF55973">
    <property type="entry name" value="S-adenosylmethionine synthetase"/>
    <property type="match status" value="3"/>
</dbReference>
<dbReference type="AlphaFoldDB" id="A0A328PS17"/>
<proteinExistence type="predicted"/>
<feature type="domain" description="S-adenosylmethionine synthetase N-terminal" evidence="8">
    <location>
        <begin position="6"/>
        <end position="87"/>
    </location>
</feature>
<dbReference type="InterPro" id="IPR002133">
    <property type="entry name" value="S-AdoMet_synthetase"/>
</dbReference>
<keyword evidence="5" id="KW-0067">ATP-binding</keyword>
<evidence type="ECO:0000259" key="8">
    <source>
        <dbReference type="Pfam" id="PF00438"/>
    </source>
</evidence>
<dbReference type="InterPro" id="IPR022629">
    <property type="entry name" value="S-AdoMet_synt_central"/>
</dbReference>
<keyword evidence="4" id="KW-0547">Nucleotide-binding</keyword>
<dbReference type="GO" id="GO:0006556">
    <property type="term" value="P:S-adenosylmethionine biosynthetic process"/>
    <property type="evidence" value="ECO:0007669"/>
    <property type="project" value="InterPro"/>
</dbReference>
<evidence type="ECO:0000259" key="9">
    <source>
        <dbReference type="Pfam" id="PF02772"/>
    </source>
</evidence>
<evidence type="ECO:0000256" key="3">
    <source>
        <dbReference type="ARBA" id="ARBA00022723"/>
    </source>
</evidence>
<keyword evidence="1" id="KW-0554">One-carbon metabolism</keyword>
<keyword evidence="7" id="KW-0630">Potassium</keyword>
<sequence>MTKLVRSAEAVGRGHPDKIADLIADSLLDSLIEKLGIKETRLSAEVLVSYKKVLIAGEGSSHPEVDFSEIAKKILYLSGYESNKFEILLDYKEQSKELSQLTTGCNYSNDQGIVFGYASKDSEELLPLEHLLVKRLALKIFKLREDGTFWWAKEDFKLLAQLELTYSDSHRLEKARLATLVCSIQHLEVITREQIETDLKIKAIFPILEELDILFDPNTSWFINTSGSFLIGGLKADSGSTNRKQIADSFGPIAHHGGGGLSGKDLTKIDRLGAYYARWVVKNIVASGLAQELELKIVYAIGQPEAISYLITSSKKLQFPSEKITNLIKSCFPTKVRDIFNYFTSFKFSFAELAEESHFGLNPELPWEQLNKVQEIRDWSNKL</sequence>
<comment type="caution">
    <text evidence="11">The sequence shown here is derived from an EMBL/GenBank/DDBJ whole genome shotgun (WGS) entry which is preliminary data.</text>
</comment>
<dbReference type="Pfam" id="PF02773">
    <property type="entry name" value="S-AdoMet_synt_C"/>
    <property type="match status" value="1"/>
</dbReference>
<dbReference type="OrthoDB" id="9801686at2"/>
<dbReference type="GO" id="GO:0004478">
    <property type="term" value="F:methionine adenosyltransferase activity"/>
    <property type="evidence" value="ECO:0007669"/>
    <property type="project" value="InterPro"/>
</dbReference>
<dbReference type="Pfam" id="PF00438">
    <property type="entry name" value="S-AdoMet_synt_N"/>
    <property type="match status" value="1"/>
</dbReference>
<protein>
    <submittedName>
        <fullName evidence="11">S-adenosylmethionine synthetase</fullName>
    </submittedName>
</protein>
<reference evidence="12" key="1">
    <citation type="submission" date="2018-06" db="EMBL/GenBank/DDBJ databases">
        <authorList>
            <person name="Martinez Ocampo F."/>
            <person name="Quiroz Castaneda R.E."/>
            <person name="Rojas Lopez X."/>
        </authorList>
    </citation>
    <scope>NUCLEOTIDE SEQUENCE [LARGE SCALE GENOMIC DNA]</scope>
    <source>
        <strain evidence="12">INIFAP02</strain>
    </source>
</reference>
<name>A0A328PS17_9MOLU</name>
<keyword evidence="2" id="KW-0808">Transferase</keyword>
<dbReference type="InterPro" id="IPR022630">
    <property type="entry name" value="S-AdoMet_synt_C"/>
</dbReference>
<evidence type="ECO:0000313" key="12">
    <source>
        <dbReference type="Proteomes" id="UP000249762"/>
    </source>
</evidence>
<evidence type="ECO:0000256" key="7">
    <source>
        <dbReference type="ARBA" id="ARBA00022958"/>
    </source>
</evidence>
<dbReference type="InterPro" id="IPR022636">
    <property type="entry name" value="S-AdoMet_synthetase_sfam"/>
</dbReference>
<evidence type="ECO:0000256" key="6">
    <source>
        <dbReference type="ARBA" id="ARBA00022842"/>
    </source>
</evidence>
<dbReference type="GO" id="GO:0005524">
    <property type="term" value="F:ATP binding"/>
    <property type="evidence" value="ECO:0007669"/>
    <property type="project" value="UniProtKB-KW"/>
</dbReference>
<evidence type="ECO:0000256" key="2">
    <source>
        <dbReference type="ARBA" id="ARBA00022679"/>
    </source>
</evidence>
<dbReference type="Gene3D" id="3.30.300.10">
    <property type="match status" value="3"/>
</dbReference>
<feature type="domain" description="S-adenosylmethionine synthetase central" evidence="9">
    <location>
        <begin position="109"/>
        <end position="229"/>
    </location>
</feature>
<dbReference type="InterPro" id="IPR022628">
    <property type="entry name" value="S-AdoMet_synt_N"/>
</dbReference>
<evidence type="ECO:0000256" key="5">
    <source>
        <dbReference type="ARBA" id="ARBA00022840"/>
    </source>
</evidence>
<dbReference type="Proteomes" id="UP000249762">
    <property type="component" value="Unassembled WGS sequence"/>
</dbReference>
<dbReference type="RefSeq" id="WP_112665229.1">
    <property type="nucleotide sequence ID" value="NZ_QKVO01000003.1"/>
</dbReference>
<gene>
    <name evidence="11" type="ORF">DNK47_01270</name>
</gene>
<keyword evidence="3" id="KW-0479">Metal-binding</keyword>